<evidence type="ECO:0000313" key="2">
    <source>
        <dbReference type="Proteomes" id="UP000501690"/>
    </source>
</evidence>
<dbReference type="EMBL" id="CP039347">
    <property type="protein sequence ID" value="QCD86430.1"/>
    <property type="molecule type" value="Genomic_DNA"/>
</dbReference>
<sequence length="146" mass="16511">MTARCRGAIVLLQRERRGCCDAKQICVTTSMVTFCCWCDAKMKVLLLVHYRCVEVCWSRGAAFTSFPQICVPLVQSRGVAGERGRWCRWFGGLQCENGGGFHSGLQRGANFVAAMAVVSVCRCRNQWLRFPARRDGGPRLTMWLRR</sequence>
<reference evidence="1 2" key="1">
    <citation type="submission" date="2019-04" db="EMBL/GenBank/DDBJ databases">
        <title>An improved genome assembly and genetic linkage map for asparagus bean, Vigna unguiculata ssp. sesquipedialis.</title>
        <authorList>
            <person name="Xia Q."/>
            <person name="Zhang R."/>
            <person name="Dong Y."/>
        </authorList>
    </citation>
    <scope>NUCLEOTIDE SEQUENCE [LARGE SCALE GENOMIC DNA]</scope>
    <source>
        <tissue evidence="1">Leaf</tissue>
    </source>
</reference>
<proteinExistence type="predicted"/>
<dbReference type="AlphaFoldDB" id="A0A4D6LD56"/>
<evidence type="ECO:0000313" key="1">
    <source>
        <dbReference type="EMBL" id="QCD86430.1"/>
    </source>
</evidence>
<organism evidence="1 2">
    <name type="scientific">Vigna unguiculata</name>
    <name type="common">Cowpea</name>
    <dbReference type="NCBI Taxonomy" id="3917"/>
    <lineage>
        <taxon>Eukaryota</taxon>
        <taxon>Viridiplantae</taxon>
        <taxon>Streptophyta</taxon>
        <taxon>Embryophyta</taxon>
        <taxon>Tracheophyta</taxon>
        <taxon>Spermatophyta</taxon>
        <taxon>Magnoliopsida</taxon>
        <taxon>eudicotyledons</taxon>
        <taxon>Gunneridae</taxon>
        <taxon>Pentapetalae</taxon>
        <taxon>rosids</taxon>
        <taxon>fabids</taxon>
        <taxon>Fabales</taxon>
        <taxon>Fabaceae</taxon>
        <taxon>Papilionoideae</taxon>
        <taxon>50 kb inversion clade</taxon>
        <taxon>NPAAA clade</taxon>
        <taxon>indigoferoid/millettioid clade</taxon>
        <taxon>Phaseoleae</taxon>
        <taxon>Vigna</taxon>
    </lineage>
</organism>
<dbReference type="Proteomes" id="UP000501690">
    <property type="component" value="Linkage Group LG3"/>
</dbReference>
<name>A0A4D6LD56_VIGUN</name>
<protein>
    <submittedName>
        <fullName evidence="1">Uncharacterized protein</fullName>
    </submittedName>
</protein>
<accession>A0A4D6LD56</accession>
<keyword evidence="2" id="KW-1185">Reference proteome</keyword>
<gene>
    <name evidence="1" type="ORF">DEO72_LG3g952</name>
</gene>